<keyword evidence="3" id="KW-1003">Cell membrane</keyword>
<dbReference type="PANTHER" id="PTHR33778">
    <property type="entry name" value="PROTEIN MGTC"/>
    <property type="match status" value="1"/>
</dbReference>
<dbReference type="AlphaFoldDB" id="B8IFA9"/>
<evidence type="ECO:0000256" key="5">
    <source>
        <dbReference type="ARBA" id="ARBA00022989"/>
    </source>
</evidence>
<keyword evidence="10" id="KW-1185">Reference proteome</keyword>
<evidence type="ECO:0000256" key="7">
    <source>
        <dbReference type="RuleBase" id="RU365041"/>
    </source>
</evidence>
<evidence type="ECO:0000256" key="6">
    <source>
        <dbReference type="ARBA" id="ARBA00023136"/>
    </source>
</evidence>
<dbReference type="HOGENOM" id="CLU_079292_1_1_5"/>
<keyword evidence="5 7" id="KW-1133">Transmembrane helix</keyword>
<dbReference type="GO" id="GO:0005886">
    <property type="term" value="C:plasma membrane"/>
    <property type="evidence" value="ECO:0007669"/>
    <property type="project" value="UniProtKB-SubCell"/>
</dbReference>
<dbReference type="STRING" id="460265.Mnod_0789"/>
<dbReference type="Proteomes" id="UP000008207">
    <property type="component" value="Chromosome"/>
</dbReference>
<keyword evidence="7" id="KW-0997">Cell inner membrane</keyword>
<name>B8IFA9_METNO</name>
<dbReference type="PANTHER" id="PTHR33778:SF1">
    <property type="entry name" value="MAGNESIUM TRANSPORTER YHID-RELATED"/>
    <property type="match status" value="1"/>
</dbReference>
<evidence type="ECO:0000256" key="1">
    <source>
        <dbReference type="ARBA" id="ARBA00004651"/>
    </source>
</evidence>
<evidence type="ECO:0000256" key="3">
    <source>
        <dbReference type="ARBA" id="ARBA00022475"/>
    </source>
</evidence>
<accession>B8IFA9</accession>
<feature type="transmembrane region" description="Helical" evidence="7">
    <location>
        <begin position="71"/>
        <end position="89"/>
    </location>
</feature>
<keyword evidence="4 7" id="KW-0812">Transmembrane</keyword>
<evidence type="ECO:0000259" key="8">
    <source>
        <dbReference type="Pfam" id="PF02308"/>
    </source>
</evidence>
<keyword evidence="6 7" id="KW-0472">Membrane</keyword>
<feature type="domain" description="MgtC/SapB/SrpB/YhiD N-terminal" evidence="8">
    <location>
        <begin position="15"/>
        <end position="142"/>
    </location>
</feature>
<organism evidence="9 10">
    <name type="scientific">Methylobacterium nodulans (strain LMG 21967 / CNCM I-2342 / ORS 2060)</name>
    <dbReference type="NCBI Taxonomy" id="460265"/>
    <lineage>
        <taxon>Bacteria</taxon>
        <taxon>Pseudomonadati</taxon>
        <taxon>Pseudomonadota</taxon>
        <taxon>Alphaproteobacteria</taxon>
        <taxon>Hyphomicrobiales</taxon>
        <taxon>Methylobacteriaceae</taxon>
        <taxon>Methylobacterium</taxon>
    </lineage>
</organism>
<comment type="subcellular location">
    <subcellularLocation>
        <location evidence="7">Cell inner membrane</location>
        <topology evidence="7">Multi-pass membrane protein</topology>
    </subcellularLocation>
    <subcellularLocation>
        <location evidence="1">Cell membrane</location>
        <topology evidence="1">Multi-pass membrane protein</topology>
    </subcellularLocation>
</comment>
<feature type="transmembrane region" description="Helical" evidence="7">
    <location>
        <begin position="120"/>
        <end position="138"/>
    </location>
</feature>
<protein>
    <recommendedName>
        <fullName evidence="7">Protein MgtC</fullName>
    </recommendedName>
</protein>
<dbReference type="EMBL" id="CP001349">
    <property type="protein sequence ID" value="ACL55820.1"/>
    <property type="molecule type" value="Genomic_DNA"/>
</dbReference>
<dbReference type="eggNOG" id="COG1285">
    <property type="taxonomic scope" value="Bacteria"/>
</dbReference>
<dbReference type="PRINTS" id="PR01837">
    <property type="entry name" value="MGTCSAPBPROT"/>
</dbReference>
<evidence type="ECO:0000313" key="10">
    <source>
        <dbReference type="Proteomes" id="UP000008207"/>
    </source>
</evidence>
<reference evidence="9 10" key="1">
    <citation type="submission" date="2009-01" db="EMBL/GenBank/DDBJ databases">
        <title>Complete sequence of chromosome of Methylobacterium nodulans ORS 2060.</title>
        <authorList>
            <consortium name="US DOE Joint Genome Institute"/>
            <person name="Lucas S."/>
            <person name="Copeland A."/>
            <person name="Lapidus A."/>
            <person name="Glavina del Rio T."/>
            <person name="Dalin E."/>
            <person name="Tice H."/>
            <person name="Bruce D."/>
            <person name="Goodwin L."/>
            <person name="Pitluck S."/>
            <person name="Sims D."/>
            <person name="Brettin T."/>
            <person name="Detter J.C."/>
            <person name="Han C."/>
            <person name="Larimer F."/>
            <person name="Land M."/>
            <person name="Hauser L."/>
            <person name="Kyrpides N."/>
            <person name="Ivanova N."/>
            <person name="Marx C.J."/>
            <person name="Richardson P."/>
        </authorList>
    </citation>
    <scope>NUCLEOTIDE SEQUENCE [LARGE SCALE GENOMIC DNA]</scope>
    <source>
        <strain evidence="10">LMG 21967 / CNCM I-2342 / ORS 2060</strain>
    </source>
</reference>
<dbReference type="KEGG" id="mno:Mnod_0789"/>
<dbReference type="InterPro" id="IPR003416">
    <property type="entry name" value="MgtC/SapB/SrpB/YhiD_fam"/>
</dbReference>
<evidence type="ECO:0000256" key="4">
    <source>
        <dbReference type="ARBA" id="ARBA00022692"/>
    </source>
</evidence>
<evidence type="ECO:0000313" key="9">
    <source>
        <dbReference type="EMBL" id="ACL55820.1"/>
    </source>
</evidence>
<dbReference type="Pfam" id="PF02308">
    <property type="entry name" value="MgtC"/>
    <property type="match status" value="1"/>
</dbReference>
<gene>
    <name evidence="9" type="ordered locus">Mnod_0789</name>
</gene>
<evidence type="ECO:0000256" key="2">
    <source>
        <dbReference type="ARBA" id="ARBA00009298"/>
    </source>
</evidence>
<proteinExistence type="inferred from homology"/>
<sequence length="155" mass="15892">MSGGLTDLAEPLVRLGTAALVGALIGLNRDLYGKPTGIRLHALVAVGSALFVMLASPFGFGSFDQAAASRIIQGIVGGIGFLGAGVILRSPGGDRIQHITTAATIWVTAALGSACGLGSWALGLVAALFVLLILTFGLKLDRRFHQRSEPDDLGP</sequence>
<feature type="transmembrane region" description="Helical" evidence="7">
    <location>
        <begin position="40"/>
        <end position="59"/>
    </location>
</feature>
<comment type="similarity">
    <text evidence="2 7">Belongs to the MgtC/SapB family.</text>
</comment>
<dbReference type="InterPro" id="IPR049177">
    <property type="entry name" value="MgtC_SapB_SrpB_YhiD_N"/>
</dbReference>